<dbReference type="EMBL" id="CP036339">
    <property type="protein sequence ID" value="QDT73316.1"/>
    <property type="molecule type" value="Genomic_DNA"/>
</dbReference>
<reference evidence="2 3" key="1">
    <citation type="submission" date="2019-02" db="EMBL/GenBank/DDBJ databases">
        <title>Deep-cultivation of Planctomycetes and their phenomic and genomic characterization uncovers novel biology.</title>
        <authorList>
            <person name="Wiegand S."/>
            <person name="Jogler M."/>
            <person name="Boedeker C."/>
            <person name="Pinto D."/>
            <person name="Vollmers J."/>
            <person name="Rivas-Marin E."/>
            <person name="Kohn T."/>
            <person name="Peeters S.H."/>
            <person name="Heuer A."/>
            <person name="Rast P."/>
            <person name="Oberbeckmann S."/>
            <person name="Bunk B."/>
            <person name="Jeske O."/>
            <person name="Meyerdierks A."/>
            <person name="Storesund J.E."/>
            <person name="Kallscheuer N."/>
            <person name="Luecker S."/>
            <person name="Lage O.M."/>
            <person name="Pohl T."/>
            <person name="Merkel B.J."/>
            <person name="Hornburger P."/>
            <person name="Mueller R.-W."/>
            <person name="Bruemmer F."/>
            <person name="Labrenz M."/>
            <person name="Spormann A.M."/>
            <person name="Op den Camp H."/>
            <person name="Overmann J."/>
            <person name="Amann R."/>
            <person name="Jetten M.S.M."/>
            <person name="Mascher T."/>
            <person name="Medema M.H."/>
            <person name="Devos D.P."/>
            <person name="Kaster A.-K."/>
            <person name="Ovreas L."/>
            <person name="Rohde M."/>
            <person name="Galperin M.Y."/>
            <person name="Jogler C."/>
        </authorList>
    </citation>
    <scope>NUCLEOTIDE SEQUENCE [LARGE SCALE GENOMIC DNA]</scope>
    <source>
        <strain evidence="2 3">I41</strain>
    </source>
</reference>
<dbReference type="KEGG" id="llh:I41_25050"/>
<keyword evidence="1" id="KW-0175">Coiled coil</keyword>
<keyword evidence="3" id="KW-1185">Reference proteome</keyword>
<proteinExistence type="predicted"/>
<name>A0A517TY70_9BACT</name>
<dbReference type="Proteomes" id="UP000317909">
    <property type="component" value="Chromosome"/>
</dbReference>
<sequence length="304" mass="33830">MSALRIVIFLCGAAVGAVAMQALPFAVQWRRDALATLHVEKLQATTAPSVDAGFVATSREAGEDLIIKEYKSPFGSDVELRRWKLRAPEDVHRQIERAMIAERGSKRDREFDKAAAFGTRQNVQAIKEIELPSLRAHIGLLNNLIASTKQELVDIVLMRELAVQRSQSTAGVEQAVSAALAADSALKSLRGESTKIDEQLVARRQASRDQNSVELRALQRKRDQIKLNLTKRREIVEAEARKKAESAPNDKLRAAITEYRIRSDSAERRLREYEEALSNANKRMIALQRALDAANQPPTADSSI</sequence>
<gene>
    <name evidence="2" type="ORF">I41_25050</name>
</gene>
<evidence type="ECO:0000313" key="2">
    <source>
        <dbReference type="EMBL" id="QDT73316.1"/>
    </source>
</evidence>
<organism evidence="2 3">
    <name type="scientific">Lacipirellula limnantheis</name>
    <dbReference type="NCBI Taxonomy" id="2528024"/>
    <lineage>
        <taxon>Bacteria</taxon>
        <taxon>Pseudomonadati</taxon>
        <taxon>Planctomycetota</taxon>
        <taxon>Planctomycetia</taxon>
        <taxon>Pirellulales</taxon>
        <taxon>Lacipirellulaceae</taxon>
        <taxon>Lacipirellula</taxon>
    </lineage>
</organism>
<dbReference type="RefSeq" id="WP_145432918.1">
    <property type="nucleotide sequence ID" value="NZ_CP036339.1"/>
</dbReference>
<evidence type="ECO:0000313" key="3">
    <source>
        <dbReference type="Proteomes" id="UP000317909"/>
    </source>
</evidence>
<feature type="coiled-coil region" evidence="1">
    <location>
        <begin position="249"/>
        <end position="290"/>
    </location>
</feature>
<accession>A0A517TY70</accession>
<dbReference type="OrthoDB" id="9775724at2"/>
<protein>
    <submittedName>
        <fullName evidence="2">Uncharacterized protein</fullName>
    </submittedName>
</protein>
<evidence type="ECO:0000256" key="1">
    <source>
        <dbReference type="SAM" id="Coils"/>
    </source>
</evidence>
<dbReference type="AlphaFoldDB" id="A0A517TY70"/>